<dbReference type="Gene3D" id="1.10.260.40">
    <property type="entry name" value="lambda repressor-like DNA-binding domains"/>
    <property type="match status" value="1"/>
</dbReference>
<dbReference type="HOGENOM" id="CLU_2129143_0_0_9"/>
<dbReference type="STRING" id="537013.CLOSTMETH_00537"/>
<dbReference type="EMBL" id="ACEC01000021">
    <property type="protein sequence ID" value="EEG31803.1"/>
    <property type="molecule type" value="Genomic_DNA"/>
</dbReference>
<name>C0E9N8_9FIRM</name>
<accession>C0E9N8</accession>
<evidence type="ECO:0000313" key="2">
    <source>
        <dbReference type="Proteomes" id="UP000003340"/>
    </source>
</evidence>
<reference evidence="1 2" key="1">
    <citation type="submission" date="2009-01" db="EMBL/GenBank/DDBJ databases">
        <authorList>
            <person name="Fulton L."/>
            <person name="Clifton S."/>
            <person name="Fulton B."/>
            <person name="Xu J."/>
            <person name="Minx P."/>
            <person name="Pepin K.H."/>
            <person name="Johnson M."/>
            <person name="Bhonagiri V."/>
            <person name="Nash W.E."/>
            <person name="Mardis E.R."/>
            <person name="Wilson R.K."/>
        </authorList>
    </citation>
    <scope>NUCLEOTIDE SEQUENCE [LARGE SCALE GENOMIC DNA]</scope>
    <source>
        <strain evidence="1 2">DSM 5476</strain>
    </source>
</reference>
<dbReference type="SUPFAM" id="SSF47413">
    <property type="entry name" value="lambda repressor-like DNA-binding domains"/>
    <property type="match status" value="1"/>
</dbReference>
<gene>
    <name evidence="1" type="ORF">CLOSTMETH_00537</name>
</gene>
<keyword evidence="2" id="KW-1185">Reference proteome</keyword>
<reference evidence="1 2" key="2">
    <citation type="submission" date="2009-02" db="EMBL/GenBank/DDBJ databases">
        <title>Draft genome sequence of Clostridium methylpentosum (DSM 5476).</title>
        <authorList>
            <person name="Sudarsanam P."/>
            <person name="Ley R."/>
            <person name="Guruge J."/>
            <person name="Turnbaugh P.J."/>
            <person name="Mahowald M."/>
            <person name="Liep D."/>
            <person name="Gordon J."/>
        </authorList>
    </citation>
    <scope>NUCLEOTIDE SEQUENCE [LARGE SCALE GENOMIC DNA]</scope>
    <source>
        <strain evidence="1 2">DSM 5476</strain>
    </source>
</reference>
<evidence type="ECO:0000313" key="1">
    <source>
        <dbReference type="EMBL" id="EEG31803.1"/>
    </source>
</evidence>
<dbReference type="CDD" id="cd00093">
    <property type="entry name" value="HTH_XRE"/>
    <property type="match status" value="1"/>
</dbReference>
<dbReference type="AlphaFoldDB" id="C0E9N8"/>
<comment type="caution">
    <text evidence="1">The sequence shown here is derived from an EMBL/GenBank/DDBJ whole genome shotgun (WGS) entry which is preliminary data.</text>
</comment>
<organism evidence="1 2">
    <name type="scientific">[Clostridium] methylpentosum DSM 5476</name>
    <dbReference type="NCBI Taxonomy" id="537013"/>
    <lineage>
        <taxon>Bacteria</taxon>
        <taxon>Bacillati</taxon>
        <taxon>Bacillota</taxon>
        <taxon>Clostridia</taxon>
        <taxon>Eubacteriales</taxon>
        <taxon>Oscillospiraceae</taxon>
        <taxon>Oscillospiraceae incertae sedis</taxon>
    </lineage>
</organism>
<sequence length="113" mass="12876">MNFQYKDLYIKLGLNITYYRRANSMAQDALVEKIGIDRTHIGKFETARSGVSLDCSLPSPRRSTPRSKNFSSSGIDRAVYPAGQLYSLLCKTGWRRIRQGCDRKNDRIKARGV</sequence>
<dbReference type="Proteomes" id="UP000003340">
    <property type="component" value="Unassembled WGS sequence"/>
</dbReference>
<protein>
    <recommendedName>
        <fullName evidence="3">HTH cro/C1-type domain-containing protein</fullName>
    </recommendedName>
</protein>
<dbReference type="GO" id="GO:0003677">
    <property type="term" value="F:DNA binding"/>
    <property type="evidence" value="ECO:0007669"/>
    <property type="project" value="InterPro"/>
</dbReference>
<dbReference type="InterPro" id="IPR010982">
    <property type="entry name" value="Lambda_DNA-bd_dom_sf"/>
</dbReference>
<dbReference type="InterPro" id="IPR001387">
    <property type="entry name" value="Cro/C1-type_HTH"/>
</dbReference>
<proteinExistence type="predicted"/>
<evidence type="ECO:0008006" key="3">
    <source>
        <dbReference type="Google" id="ProtNLM"/>
    </source>
</evidence>